<evidence type="ECO:0000259" key="1">
    <source>
        <dbReference type="Pfam" id="PF00144"/>
    </source>
</evidence>
<dbReference type="PANTHER" id="PTHR43283">
    <property type="entry name" value="BETA-LACTAMASE-RELATED"/>
    <property type="match status" value="1"/>
</dbReference>
<dbReference type="PANTHER" id="PTHR43283:SF7">
    <property type="entry name" value="BETA-LACTAMASE-RELATED DOMAIN-CONTAINING PROTEIN"/>
    <property type="match status" value="1"/>
</dbReference>
<dbReference type="Gene3D" id="3.40.710.10">
    <property type="entry name" value="DD-peptidase/beta-lactamase superfamily"/>
    <property type="match status" value="1"/>
</dbReference>
<dbReference type="RefSeq" id="WP_237358975.1">
    <property type="nucleotide sequence ID" value="NZ_JACIDU010000016.1"/>
</dbReference>
<dbReference type="EMBL" id="JACIDU010000016">
    <property type="protein sequence ID" value="MBB4105000.1"/>
    <property type="molecule type" value="Genomic_DNA"/>
</dbReference>
<evidence type="ECO:0000313" key="3">
    <source>
        <dbReference type="Proteomes" id="UP000584824"/>
    </source>
</evidence>
<reference evidence="2 3" key="1">
    <citation type="submission" date="2020-08" db="EMBL/GenBank/DDBJ databases">
        <title>Genomic Encyclopedia of Type Strains, Phase IV (KMG-IV): sequencing the most valuable type-strain genomes for metagenomic binning, comparative biology and taxonomic classification.</title>
        <authorList>
            <person name="Goeker M."/>
        </authorList>
    </citation>
    <scope>NUCLEOTIDE SEQUENCE [LARGE SCALE GENOMIC DNA]</scope>
    <source>
        <strain evidence="2 3">DSM 26385</strain>
    </source>
</reference>
<dbReference type="InterPro" id="IPR050789">
    <property type="entry name" value="Diverse_Enzym_Activities"/>
</dbReference>
<comment type="caution">
    <text evidence="2">The sequence shown here is derived from an EMBL/GenBank/DDBJ whole genome shotgun (WGS) entry which is preliminary data.</text>
</comment>
<sequence>MNNMTTPNDLPRATPEALGTDPAILLAMLDDIERQDIELHSLLIWQDGALIADAYWAPYTAARPHMMHSVTKSFTSMAVGLAVADGLLSVDDHVLGFFPEYADPVDDNLRAMKVRHLLTMTSGHARGISGGSWRRIRSSWTEDFLRQPTPHRPGEVFVYDSAASYMLSAIVQRASGRMIRDYLQERIFTPMGMSADLTWDTGPDGVNTGGNGLSCTTQDMLKLGILHLQHGEWEGRQLLPRSWVREATGMQVRDVVLGVFTGDHYLGPEEIEGGAPASRREGYGYQWWRGPHNSFSANGLFGQYCIVLPDQKTVVAFTGGLDDSDRRVHSLIYDGLRPALGAGVNPASGSGEVLRSRLARLRLKTRPGLGRLDPAHRSYHGTWRMAENDQGVRRIAIRQEGNALHFILEDGHGEHEVVAGFGCFLETVTTMPGARLHHSYQPETGLRIVACARWLPEQPGETTLEMDWIFVETAFRDTVRLHFNEDGVRMSRAVNVNSSELSLPDLMGKREVATKKRREKEHG</sequence>
<organism evidence="2 3">
    <name type="scientific">Allorhizobium borbori</name>
    <dbReference type="NCBI Taxonomy" id="485907"/>
    <lineage>
        <taxon>Bacteria</taxon>
        <taxon>Pseudomonadati</taxon>
        <taxon>Pseudomonadota</taxon>
        <taxon>Alphaproteobacteria</taxon>
        <taxon>Hyphomicrobiales</taxon>
        <taxon>Rhizobiaceae</taxon>
        <taxon>Rhizobium/Agrobacterium group</taxon>
        <taxon>Allorhizobium</taxon>
    </lineage>
</organism>
<dbReference type="Pfam" id="PF00144">
    <property type="entry name" value="Beta-lactamase"/>
    <property type="match status" value="1"/>
</dbReference>
<accession>A0A7W6K4C6</accession>
<evidence type="ECO:0000313" key="2">
    <source>
        <dbReference type="EMBL" id="MBB4105000.1"/>
    </source>
</evidence>
<dbReference type="SUPFAM" id="SSF56601">
    <property type="entry name" value="beta-lactamase/transpeptidase-like"/>
    <property type="match status" value="1"/>
</dbReference>
<feature type="domain" description="Beta-lactamase-related" evidence="1">
    <location>
        <begin position="41"/>
        <end position="317"/>
    </location>
</feature>
<keyword evidence="3" id="KW-1185">Reference proteome</keyword>
<dbReference type="AlphaFoldDB" id="A0A7W6K4C6"/>
<proteinExistence type="predicted"/>
<name>A0A7W6K4C6_9HYPH</name>
<protein>
    <submittedName>
        <fullName evidence="2">CubicO group peptidase (Beta-lactamase class C family)</fullName>
    </submittedName>
</protein>
<dbReference type="InterPro" id="IPR012338">
    <property type="entry name" value="Beta-lactam/transpept-like"/>
</dbReference>
<gene>
    <name evidence="2" type="ORF">GGQ66_003583</name>
</gene>
<dbReference type="Proteomes" id="UP000584824">
    <property type="component" value="Unassembled WGS sequence"/>
</dbReference>
<dbReference type="InterPro" id="IPR001466">
    <property type="entry name" value="Beta-lactam-related"/>
</dbReference>